<feature type="transmembrane region" description="Helical" evidence="1">
    <location>
        <begin position="22"/>
        <end position="47"/>
    </location>
</feature>
<keyword evidence="1" id="KW-0812">Transmembrane</keyword>
<keyword evidence="1" id="KW-0472">Membrane</keyword>
<protein>
    <recommendedName>
        <fullName evidence="3">DUF4386 domain-containing protein</fullName>
    </recommendedName>
</protein>
<dbReference type="InterPro" id="IPR025495">
    <property type="entry name" value="DUF4386"/>
</dbReference>
<gene>
    <name evidence="2" type="ORF">LCGC14_2034170</name>
</gene>
<sequence length="195" mass="21657">MGDVDSDAQLQKINNDPKKFKISVVLILIEHFGIISLVVSLFIAFAFGPSYNIILGIVWCISRIGEALIQIYDKNNYWGLLNLAKQYSDTNGAEKDVLIDLGRKILKAKESRFGSAQILFSIGTLAYSILFVTHGVVPAFFGWFGIVASLLYGFGNGIFLIKPNVKILWNLGGLLILIFEIVLGGWLLWYSVIIP</sequence>
<organism evidence="2">
    <name type="scientific">marine sediment metagenome</name>
    <dbReference type="NCBI Taxonomy" id="412755"/>
    <lineage>
        <taxon>unclassified sequences</taxon>
        <taxon>metagenomes</taxon>
        <taxon>ecological metagenomes</taxon>
    </lineage>
</organism>
<evidence type="ECO:0008006" key="3">
    <source>
        <dbReference type="Google" id="ProtNLM"/>
    </source>
</evidence>
<dbReference type="EMBL" id="LAZR01023730">
    <property type="protein sequence ID" value="KKL77510.1"/>
    <property type="molecule type" value="Genomic_DNA"/>
</dbReference>
<keyword evidence="1" id="KW-1133">Transmembrane helix</keyword>
<reference evidence="2" key="1">
    <citation type="journal article" date="2015" name="Nature">
        <title>Complex archaea that bridge the gap between prokaryotes and eukaryotes.</title>
        <authorList>
            <person name="Spang A."/>
            <person name="Saw J.H."/>
            <person name="Jorgensen S.L."/>
            <person name="Zaremba-Niedzwiedzka K."/>
            <person name="Martijn J."/>
            <person name="Lind A.E."/>
            <person name="van Eijk R."/>
            <person name="Schleper C."/>
            <person name="Guy L."/>
            <person name="Ettema T.J."/>
        </authorList>
    </citation>
    <scope>NUCLEOTIDE SEQUENCE</scope>
</reference>
<dbReference type="Pfam" id="PF14329">
    <property type="entry name" value="DUF4386"/>
    <property type="match status" value="1"/>
</dbReference>
<feature type="transmembrane region" description="Helical" evidence="1">
    <location>
        <begin position="53"/>
        <end position="72"/>
    </location>
</feature>
<accession>A0A0F9H797</accession>
<evidence type="ECO:0000313" key="2">
    <source>
        <dbReference type="EMBL" id="KKL77510.1"/>
    </source>
</evidence>
<proteinExistence type="predicted"/>
<feature type="transmembrane region" description="Helical" evidence="1">
    <location>
        <begin position="168"/>
        <end position="189"/>
    </location>
</feature>
<feature type="transmembrane region" description="Helical" evidence="1">
    <location>
        <begin position="113"/>
        <end position="134"/>
    </location>
</feature>
<dbReference type="AlphaFoldDB" id="A0A0F9H797"/>
<feature type="transmembrane region" description="Helical" evidence="1">
    <location>
        <begin position="140"/>
        <end position="161"/>
    </location>
</feature>
<name>A0A0F9H797_9ZZZZ</name>
<evidence type="ECO:0000256" key="1">
    <source>
        <dbReference type="SAM" id="Phobius"/>
    </source>
</evidence>
<comment type="caution">
    <text evidence="2">The sequence shown here is derived from an EMBL/GenBank/DDBJ whole genome shotgun (WGS) entry which is preliminary data.</text>
</comment>